<evidence type="ECO:0000313" key="25">
    <source>
        <dbReference type="Proteomes" id="UP001208570"/>
    </source>
</evidence>
<dbReference type="PROSITE" id="PS50044">
    <property type="entry name" value="SIGMA54_3"/>
    <property type="match status" value="1"/>
</dbReference>
<keyword evidence="6" id="KW-0723">Serine/threonine-protein kinase</keyword>
<dbReference type="GO" id="GO:0000155">
    <property type="term" value="F:phosphorelay sensor kinase activity"/>
    <property type="evidence" value="ECO:0007669"/>
    <property type="project" value="InterPro"/>
</dbReference>
<feature type="domain" description="HPr(Ser) kinase/phosphorylase N-terminal" evidence="20">
    <location>
        <begin position="325"/>
        <end position="442"/>
    </location>
</feature>
<dbReference type="InterPro" id="IPR007046">
    <property type="entry name" value="RNA_pol_sigma_54_core-bd"/>
</dbReference>
<proteinExistence type="inferred from homology"/>
<evidence type="ECO:0000259" key="20">
    <source>
        <dbReference type="Pfam" id="PF02603"/>
    </source>
</evidence>
<comment type="catalytic activity">
    <reaction evidence="19">
        <text>[HPr protein]-O-phospho-L-serine + phosphate + H(+) = [HPr protein]-L-serine + diphosphate</text>
        <dbReference type="Rhea" id="RHEA:46604"/>
        <dbReference type="Rhea" id="RHEA-COMP:11602"/>
        <dbReference type="Rhea" id="RHEA-COMP:11603"/>
        <dbReference type="ChEBI" id="CHEBI:15378"/>
        <dbReference type="ChEBI" id="CHEBI:29999"/>
        <dbReference type="ChEBI" id="CHEBI:33019"/>
        <dbReference type="ChEBI" id="CHEBI:43474"/>
        <dbReference type="ChEBI" id="CHEBI:83421"/>
    </reaction>
</comment>
<dbReference type="SUPFAM" id="SSF53795">
    <property type="entry name" value="PEP carboxykinase-like"/>
    <property type="match status" value="1"/>
</dbReference>
<evidence type="ECO:0000256" key="11">
    <source>
        <dbReference type="ARBA" id="ARBA00022777"/>
    </source>
</evidence>
<evidence type="ECO:0000256" key="4">
    <source>
        <dbReference type="ARBA" id="ARBA00008798"/>
    </source>
</evidence>
<evidence type="ECO:0000256" key="14">
    <source>
        <dbReference type="ARBA" id="ARBA00023015"/>
    </source>
</evidence>
<keyword evidence="16" id="KW-0238">DNA-binding</keyword>
<comment type="caution">
    <text evidence="24">The sequence shown here is derived from an EMBL/GenBank/DDBJ whole genome shotgun (WGS) entry which is preliminary data.</text>
</comment>
<dbReference type="GO" id="GO:0006352">
    <property type="term" value="P:DNA-templated transcription initiation"/>
    <property type="evidence" value="ECO:0007669"/>
    <property type="project" value="InterPro"/>
</dbReference>
<dbReference type="GO" id="GO:0006109">
    <property type="term" value="P:regulation of carbohydrate metabolic process"/>
    <property type="evidence" value="ECO:0007669"/>
    <property type="project" value="InterPro"/>
</dbReference>
<dbReference type="PANTHER" id="PTHR30305">
    <property type="entry name" value="PROTEIN YJDM-RELATED"/>
    <property type="match status" value="1"/>
</dbReference>
<evidence type="ECO:0000256" key="15">
    <source>
        <dbReference type="ARBA" id="ARBA00023082"/>
    </source>
</evidence>
<dbReference type="EMBL" id="JAODUP010001091">
    <property type="protein sequence ID" value="KAK2141496.1"/>
    <property type="molecule type" value="Genomic_DNA"/>
</dbReference>
<feature type="domain" description="RNA polymerase sigma factor 54 DNA-binding" evidence="21">
    <location>
        <begin position="179"/>
        <end position="304"/>
    </location>
</feature>
<dbReference type="Pfam" id="PF02603">
    <property type="entry name" value="Hpr_kinase_N"/>
    <property type="match status" value="1"/>
</dbReference>
<keyword evidence="11" id="KW-0418">Kinase</keyword>
<dbReference type="Pfam" id="PF04963">
    <property type="entry name" value="Sigma54_CBD"/>
    <property type="match status" value="1"/>
</dbReference>
<sequence>MQKEDKNIIDIARVLINNLDENGFHIEDPYDLFPKNMRDQVHRAMCVVQNLDPIGTCVTDYRESLLVQCRLKKDSPPRTEHVLQQLFYSQEDMHVIRKREGTAVFDVCLTYIKTLSPYPGRNYAKGRTAYVFPDARVYAKYGEIIVVPQNEISRSLSINHEFERLLHGVSQHNDTALFAKVHVQAAKAFIRSIRLRERTSLKVIRATMEMQKDFFFFGVTHLRALAQREIAKSLSLSESTISRISNNRFVQTSQGIYPLKFFFVNGINGMSRNNIMAIIEHILAEFPLKRPSDQYVTDKLVEQDTKKDMTVKDILDFSSAIGKDNLKLRVLAGMEGKGGERNIFTAEINRPGLALTGFFDNFGSKRVQLFGRGENSYLAYLDIDTLRKNVGKLMQEEVPCVVFSHNVEPPSFLAELANQYQCPLLKTSLSTSEFSIRFIRFMEAILAPRKLLHAVCVEVFGAGVLIMGDSGAGKSETALELIERGHRLVADDVVEVYAMYGGRGLLARGRNPDVAHFMEIRGLGIVNIPHLFGIGAVRNVKQIQLIVELESWDKQKEYERVGAEEKTRKILGVLLPYVKIPVKPGRNLSIIIEVAAMNERLKSMEYNAARELDRIVKKQMEQPENMKQKEILIKKLKDIDENAV</sequence>
<evidence type="ECO:0000259" key="23">
    <source>
        <dbReference type="Pfam" id="PF07475"/>
    </source>
</evidence>
<dbReference type="GO" id="GO:0016779">
    <property type="term" value="F:nucleotidyltransferase activity"/>
    <property type="evidence" value="ECO:0007669"/>
    <property type="project" value="UniProtKB-KW"/>
</dbReference>
<evidence type="ECO:0000256" key="2">
    <source>
        <dbReference type="ARBA" id="ARBA00001946"/>
    </source>
</evidence>
<evidence type="ECO:0000256" key="16">
    <source>
        <dbReference type="ARBA" id="ARBA00023125"/>
    </source>
</evidence>
<evidence type="ECO:0000259" key="22">
    <source>
        <dbReference type="Pfam" id="PF04963"/>
    </source>
</evidence>
<name>A0AAD9IV45_9ANNE</name>
<dbReference type="InterPro" id="IPR028979">
    <property type="entry name" value="Ser_kin/Pase_Hpr-like_N_sf"/>
</dbReference>
<dbReference type="PRINTS" id="PR00045">
    <property type="entry name" value="SIGMA54FCT"/>
</dbReference>
<dbReference type="Gene3D" id="3.40.50.300">
    <property type="entry name" value="P-loop containing nucleotide triphosphate hydrolases"/>
    <property type="match status" value="1"/>
</dbReference>
<dbReference type="GO" id="GO:0004674">
    <property type="term" value="F:protein serine/threonine kinase activity"/>
    <property type="evidence" value="ECO:0007669"/>
    <property type="project" value="UniProtKB-KW"/>
</dbReference>
<keyword evidence="13" id="KW-0460">Magnesium</keyword>
<dbReference type="PANTHER" id="PTHR30305:SF1">
    <property type="entry name" value="HPR KINASE_PHOSPHORYLASE"/>
    <property type="match status" value="1"/>
</dbReference>
<evidence type="ECO:0000256" key="9">
    <source>
        <dbReference type="ARBA" id="ARBA00022723"/>
    </source>
</evidence>
<dbReference type="InterPro" id="IPR007634">
    <property type="entry name" value="RNA_pol_sigma_54_DNA-bd"/>
</dbReference>
<dbReference type="HAMAP" id="MF_01249">
    <property type="entry name" value="HPr_kinase"/>
    <property type="match status" value="1"/>
</dbReference>
<accession>A0AAD9IV45</accession>
<feature type="domain" description="HPr kinase/phosphorylase C-terminal" evidence="23">
    <location>
        <begin position="446"/>
        <end position="613"/>
    </location>
</feature>
<evidence type="ECO:0000256" key="7">
    <source>
        <dbReference type="ARBA" id="ARBA00022679"/>
    </source>
</evidence>
<evidence type="ECO:0000256" key="1">
    <source>
        <dbReference type="ARBA" id="ARBA00001120"/>
    </source>
</evidence>
<comment type="similarity">
    <text evidence="4">Belongs to the sigma-54 factor family.</text>
</comment>
<keyword evidence="5" id="KW-0240">DNA-directed RNA polymerase</keyword>
<comment type="cofactor">
    <cofactor evidence="2">
        <name>Mg(2+)</name>
        <dbReference type="ChEBI" id="CHEBI:18420"/>
    </cofactor>
</comment>
<evidence type="ECO:0000256" key="6">
    <source>
        <dbReference type="ARBA" id="ARBA00022527"/>
    </source>
</evidence>
<keyword evidence="17" id="KW-0804">Transcription</keyword>
<keyword evidence="10" id="KW-0547">Nucleotide-binding</keyword>
<dbReference type="GO" id="GO:0000428">
    <property type="term" value="C:DNA-directed RNA polymerase complex"/>
    <property type="evidence" value="ECO:0007669"/>
    <property type="project" value="UniProtKB-KW"/>
</dbReference>
<dbReference type="FunFam" id="3.40.50.300:FF:000174">
    <property type="entry name" value="HPr kinase/phosphorylase"/>
    <property type="match status" value="1"/>
</dbReference>
<evidence type="ECO:0000256" key="17">
    <source>
        <dbReference type="ARBA" id="ARBA00023163"/>
    </source>
</evidence>
<keyword evidence="14" id="KW-0805">Transcription regulation</keyword>
<dbReference type="GO" id="GO:0001216">
    <property type="term" value="F:DNA-binding transcription activator activity"/>
    <property type="evidence" value="ECO:0007669"/>
    <property type="project" value="InterPro"/>
</dbReference>
<dbReference type="InterPro" id="IPR000394">
    <property type="entry name" value="RNA_pol_sigma_54"/>
</dbReference>
<keyword evidence="25" id="KW-1185">Reference proteome</keyword>
<evidence type="ECO:0000256" key="13">
    <source>
        <dbReference type="ARBA" id="ARBA00022842"/>
    </source>
</evidence>
<feature type="domain" description="RNA polymerase sigma factor 54 core-binding" evidence="22">
    <location>
        <begin position="6"/>
        <end position="161"/>
    </location>
</feature>
<dbReference type="AlphaFoldDB" id="A0AAD9IV45"/>
<evidence type="ECO:0000256" key="3">
    <source>
        <dbReference type="ARBA" id="ARBA00006883"/>
    </source>
</evidence>
<evidence type="ECO:0000313" key="24">
    <source>
        <dbReference type="EMBL" id="KAK2141496.1"/>
    </source>
</evidence>
<dbReference type="GO" id="GO:0046872">
    <property type="term" value="F:metal ion binding"/>
    <property type="evidence" value="ECO:0007669"/>
    <property type="project" value="UniProtKB-KW"/>
</dbReference>
<evidence type="ECO:0000256" key="19">
    <source>
        <dbReference type="ARBA" id="ARBA00047657"/>
    </source>
</evidence>
<evidence type="ECO:0000259" key="21">
    <source>
        <dbReference type="Pfam" id="PF04552"/>
    </source>
</evidence>
<evidence type="ECO:0000256" key="12">
    <source>
        <dbReference type="ARBA" id="ARBA00022840"/>
    </source>
</evidence>
<evidence type="ECO:0000256" key="18">
    <source>
        <dbReference type="ARBA" id="ARBA00023268"/>
    </source>
</evidence>
<dbReference type="GO" id="GO:0016987">
    <property type="term" value="F:sigma factor activity"/>
    <property type="evidence" value="ECO:0007669"/>
    <property type="project" value="UniProtKB-KW"/>
</dbReference>
<evidence type="ECO:0000256" key="10">
    <source>
        <dbReference type="ARBA" id="ARBA00022741"/>
    </source>
</evidence>
<comment type="catalytic activity">
    <reaction evidence="1">
        <text>[HPr protein]-L-serine + ATP = [HPr protein]-O-phospho-L-serine + ADP + H(+)</text>
        <dbReference type="Rhea" id="RHEA:46600"/>
        <dbReference type="Rhea" id="RHEA-COMP:11602"/>
        <dbReference type="Rhea" id="RHEA-COMP:11603"/>
        <dbReference type="ChEBI" id="CHEBI:15378"/>
        <dbReference type="ChEBI" id="CHEBI:29999"/>
        <dbReference type="ChEBI" id="CHEBI:30616"/>
        <dbReference type="ChEBI" id="CHEBI:83421"/>
        <dbReference type="ChEBI" id="CHEBI:456216"/>
    </reaction>
</comment>
<keyword evidence="12" id="KW-0067">ATP-binding</keyword>
<evidence type="ECO:0000256" key="8">
    <source>
        <dbReference type="ARBA" id="ARBA00022695"/>
    </source>
</evidence>
<dbReference type="Proteomes" id="UP001208570">
    <property type="component" value="Unassembled WGS sequence"/>
</dbReference>
<dbReference type="Gene3D" id="3.40.1390.20">
    <property type="entry name" value="HprK N-terminal domain-like"/>
    <property type="match status" value="1"/>
</dbReference>
<dbReference type="GO" id="GO:0005524">
    <property type="term" value="F:ATP binding"/>
    <property type="evidence" value="ECO:0007669"/>
    <property type="project" value="UniProtKB-KW"/>
</dbReference>
<comment type="similarity">
    <text evidence="3">Belongs to the HPrK/P family.</text>
</comment>
<dbReference type="InterPro" id="IPR003755">
    <property type="entry name" value="HPr(Ser)_kin/Pase"/>
</dbReference>
<dbReference type="InterPro" id="IPR027417">
    <property type="entry name" value="P-loop_NTPase"/>
</dbReference>
<evidence type="ECO:0008006" key="26">
    <source>
        <dbReference type="Google" id="ProtNLM"/>
    </source>
</evidence>
<dbReference type="NCBIfam" id="TIGR00679">
    <property type="entry name" value="hpr-ser"/>
    <property type="match status" value="1"/>
</dbReference>
<organism evidence="24 25">
    <name type="scientific">Paralvinella palmiformis</name>
    <dbReference type="NCBI Taxonomy" id="53620"/>
    <lineage>
        <taxon>Eukaryota</taxon>
        <taxon>Metazoa</taxon>
        <taxon>Spiralia</taxon>
        <taxon>Lophotrochozoa</taxon>
        <taxon>Annelida</taxon>
        <taxon>Polychaeta</taxon>
        <taxon>Sedentaria</taxon>
        <taxon>Canalipalpata</taxon>
        <taxon>Terebellida</taxon>
        <taxon>Terebelliformia</taxon>
        <taxon>Alvinellidae</taxon>
        <taxon>Paralvinella</taxon>
    </lineage>
</organism>
<reference evidence="24" key="1">
    <citation type="journal article" date="2023" name="Mol. Biol. Evol.">
        <title>Third-Generation Sequencing Reveals the Adaptive Role of the Epigenome in Three Deep-Sea Polychaetes.</title>
        <authorList>
            <person name="Perez M."/>
            <person name="Aroh O."/>
            <person name="Sun Y."/>
            <person name="Lan Y."/>
            <person name="Juniper S.K."/>
            <person name="Young C.R."/>
            <person name="Angers B."/>
            <person name="Qian P.Y."/>
        </authorList>
    </citation>
    <scope>NUCLEOTIDE SEQUENCE</scope>
    <source>
        <strain evidence="24">P08H-3</strain>
    </source>
</reference>
<dbReference type="SUPFAM" id="SSF75138">
    <property type="entry name" value="HprK N-terminal domain-like"/>
    <property type="match status" value="1"/>
</dbReference>
<dbReference type="Pfam" id="PF07475">
    <property type="entry name" value="Hpr_kinase_C"/>
    <property type="match status" value="1"/>
</dbReference>
<dbReference type="CDD" id="cd01918">
    <property type="entry name" value="HprK_C"/>
    <property type="match status" value="1"/>
</dbReference>
<evidence type="ECO:0000256" key="5">
    <source>
        <dbReference type="ARBA" id="ARBA00022478"/>
    </source>
</evidence>
<keyword evidence="7" id="KW-0808">Transferase</keyword>
<gene>
    <name evidence="24" type="ORF">LSH36_1091g00203</name>
</gene>
<protein>
    <recommendedName>
        <fullName evidence="26">HPr kinase/phosphorylase</fullName>
    </recommendedName>
</protein>
<keyword evidence="15" id="KW-0731">Sigma factor</keyword>
<keyword evidence="8" id="KW-0548">Nucleotidyltransferase</keyword>
<dbReference type="InterPro" id="IPR011104">
    <property type="entry name" value="Hpr_kin/Pase_C"/>
</dbReference>
<keyword evidence="9" id="KW-0479">Metal-binding</keyword>
<dbReference type="Pfam" id="PF04552">
    <property type="entry name" value="Sigma54_DBD"/>
    <property type="match status" value="1"/>
</dbReference>
<keyword evidence="18" id="KW-0511">Multifunctional enzyme</keyword>
<dbReference type="GO" id="GO:0003677">
    <property type="term" value="F:DNA binding"/>
    <property type="evidence" value="ECO:0007669"/>
    <property type="project" value="UniProtKB-KW"/>
</dbReference>
<dbReference type="InterPro" id="IPR011126">
    <property type="entry name" value="Hpr_kin/Pase_Hpr_N"/>
</dbReference>